<dbReference type="Proteomes" id="UP000326924">
    <property type="component" value="Unassembled WGS sequence"/>
</dbReference>
<gene>
    <name evidence="1" type="ORF">FN846DRAFT_906529</name>
</gene>
<proteinExistence type="predicted"/>
<comment type="caution">
    <text evidence="1">The sequence shown here is derived from an EMBL/GenBank/DDBJ whole genome shotgun (WGS) entry which is preliminary data.</text>
</comment>
<keyword evidence="2" id="KW-1185">Reference proteome</keyword>
<sequence length="307" mass="34622">MSSSLQRLTLTGVYQNAGASLQSKAKWLKTWPAADSPVQLDENVEFILPKNTRRAAAAEPYNEDGLDNEDVALPDVNDVPDDNKLFDALPPPDAEVATIQRLAPLAHVGVIREEVLGMFAEIRITLDGTKTAVDDIREDVNWARHVDNNNNQVLNRATNRLDGAAGALQAGATSLVDANQTWKQAEKKIQASQLDTDWAHWQELKAYEEEIRVLRAHRDHLDSSLMRYINDGDNTEKLAAFVNDRDKLEVMVKERNCKINPLEAHIEGLESEKRVREAEEGSRAEAAERRRKRKVLTIGFTQWRPRM</sequence>
<reference evidence="1 2" key="1">
    <citation type="submission" date="2019-09" db="EMBL/GenBank/DDBJ databases">
        <title>Draft genome of the ectomycorrhizal ascomycete Sphaerosporella brunnea.</title>
        <authorList>
            <consortium name="DOE Joint Genome Institute"/>
            <person name="Benucci G.M."/>
            <person name="Marozzi G."/>
            <person name="Antonielli L."/>
            <person name="Sanchez S."/>
            <person name="Marco P."/>
            <person name="Wang X."/>
            <person name="Falini L.B."/>
            <person name="Barry K."/>
            <person name="Haridas S."/>
            <person name="Lipzen A."/>
            <person name="Labutti K."/>
            <person name="Grigoriev I.V."/>
            <person name="Murat C."/>
            <person name="Martin F."/>
            <person name="Albertini E."/>
            <person name="Donnini D."/>
            <person name="Bonito G."/>
        </authorList>
    </citation>
    <scope>NUCLEOTIDE SEQUENCE [LARGE SCALE GENOMIC DNA]</scope>
    <source>
        <strain evidence="1 2">Sb_GMNB300</strain>
    </source>
</reference>
<protein>
    <submittedName>
        <fullName evidence="1">Uncharacterized protein</fullName>
    </submittedName>
</protein>
<name>A0A5J5EYI2_9PEZI</name>
<dbReference type="AlphaFoldDB" id="A0A5J5EYI2"/>
<dbReference type="EMBL" id="VXIS01000077">
    <property type="protein sequence ID" value="KAA8907593.1"/>
    <property type="molecule type" value="Genomic_DNA"/>
</dbReference>
<organism evidence="1 2">
    <name type="scientific">Sphaerosporella brunnea</name>
    <dbReference type="NCBI Taxonomy" id="1250544"/>
    <lineage>
        <taxon>Eukaryota</taxon>
        <taxon>Fungi</taxon>
        <taxon>Dikarya</taxon>
        <taxon>Ascomycota</taxon>
        <taxon>Pezizomycotina</taxon>
        <taxon>Pezizomycetes</taxon>
        <taxon>Pezizales</taxon>
        <taxon>Pyronemataceae</taxon>
        <taxon>Sphaerosporella</taxon>
    </lineage>
</organism>
<evidence type="ECO:0000313" key="2">
    <source>
        <dbReference type="Proteomes" id="UP000326924"/>
    </source>
</evidence>
<evidence type="ECO:0000313" key="1">
    <source>
        <dbReference type="EMBL" id="KAA8907593.1"/>
    </source>
</evidence>
<accession>A0A5J5EYI2</accession>
<dbReference type="InParanoid" id="A0A5J5EYI2"/>